<organism evidence="2 3">
    <name type="scientific">Entotheonella factor</name>
    <dbReference type="NCBI Taxonomy" id="1429438"/>
    <lineage>
        <taxon>Bacteria</taxon>
        <taxon>Pseudomonadati</taxon>
        <taxon>Nitrospinota/Tectimicrobiota group</taxon>
        <taxon>Candidatus Tectimicrobiota</taxon>
        <taxon>Candidatus Entotheonellia</taxon>
        <taxon>Candidatus Entotheonellales</taxon>
        <taxon>Candidatus Entotheonellaceae</taxon>
        <taxon>Candidatus Entotheonella</taxon>
    </lineage>
</organism>
<feature type="domain" description="AAA-ATPase-like" evidence="1">
    <location>
        <begin position="7"/>
        <end position="225"/>
    </location>
</feature>
<dbReference type="HOGENOM" id="CLU_033403_2_0_7"/>
<dbReference type="InterPro" id="IPR018631">
    <property type="entry name" value="AAA-ATPase-like_dom"/>
</dbReference>
<comment type="caution">
    <text evidence="2">The sequence shown here is derived from an EMBL/GenBank/DDBJ whole genome shotgun (WGS) entry which is preliminary data.</text>
</comment>
<evidence type="ECO:0000313" key="2">
    <source>
        <dbReference type="EMBL" id="ETW99960.1"/>
    </source>
</evidence>
<dbReference type="InterPro" id="IPR012547">
    <property type="entry name" value="PDDEXK_9"/>
</dbReference>
<reference evidence="2 3" key="1">
    <citation type="journal article" date="2014" name="Nature">
        <title>An environmental bacterial taxon with a large and distinct metabolic repertoire.</title>
        <authorList>
            <person name="Wilson M.C."/>
            <person name="Mori T."/>
            <person name="Ruckert C."/>
            <person name="Uria A.R."/>
            <person name="Helf M.J."/>
            <person name="Takada K."/>
            <person name="Gernert C."/>
            <person name="Steffens U.A."/>
            <person name="Heycke N."/>
            <person name="Schmitt S."/>
            <person name="Rinke C."/>
            <person name="Helfrich E.J."/>
            <person name="Brachmann A.O."/>
            <person name="Gurgui C."/>
            <person name="Wakimoto T."/>
            <person name="Kracht M."/>
            <person name="Crusemann M."/>
            <person name="Hentschel U."/>
            <person name="Abe I."/>
            <person name="Matsunaga S."/>
            <person name="Kalinowski J."/>
            <person name="Takeyama H."/>
            <person name="Piel J."/>
        </authorList>
    </citation>
    <scope>NUCLEOTIDE SEQUENCE [LARGE SCALE GENOMIC DNA]</scope>
    <source>
        <strain evidence="3">TSY1</strain>
    </source>
</reference>
<protein>
    <submittedName>
        <fullName evidence="2">ATPase AAA</fullName>
    </submittedName>
</protein>
<evidence type="ECO:0000259" key="1">
    <source>
        <dbReference type="Pfam" id="PF09820"/>
    </source>
</evidence>
<gene>
    <name evidence="2" type="ORF">ETSY1_13035</name>
</gene>
<dbReference type="PANTHER" id="PTHR34825">
    <property type="entry name" value="CONSERVED PROTEIN, WITH A WEAK D-GALACTARATE DEHYDRATASE/ALTRONATE HYDROLASE DOMAIN"/>
    <property type="match status" value="1"/>
</dbReference>
<dbReference type="Pfam" id="PF08011">
    <property type="entry name" value="PDDEXK_9"/>
    <property type="match status" value="1"/>
</dbReference>
<dbReference type="EMBL" id="AZHW01000389">
    <property type="protein sequence ID" value="ETW99960.1"/>
    <property type="molecule type" value="Genomic_DNA"/>
</dbReference>
<dbReference type="Proteomes" id="UP000019141">
    <property type="component" value="Unassembled WGS sequence"/>
</dbReference>
<evidence type="ECO:0000313" key="3">
    <source>
        <dbReference type="Proteomes" id="UP000019141"/>
    </source>
</evidence>
<accession>W4LQF4</accession>
<dbReference type="PANTHER" id="PTHR34825:SF2">
    <property type="entry name" value="AAA-ATPASE-LIKE DOMAIN-CONTAINING PROTEIN"/>
    <property type="match status" value="1"/>
</dbReference>
<proteinExistence type="predicted"/>
<name>W4LQF4_ENTF1</name>
<keyword evidence="3" id="KW-1185">Reference proteome</keyword>
<dbReference type="PATRIC" id="fig|1429438.4.peg.2609"/>
<dbReference type="Pfam" id="PF09820">
    <property type="entry name" value="AAA-ATPase_like"/>
    <property type="match status" value="1"/>
</dbReference>
<sequence length="573" mass="67471">MKRRVAYGVDNYEELVRDNGYFVDKTSYIAKLETIKNPVFLRPRRFGKSLWCRILGAYYNVNRKDDFERLFGHTYIGQYPTPLRNSFIILPLNFSIIDPKGTIEEIERRFDYMCNLRLRTTVGLAETYFQNRVEVDLNRSLSENLEHVLTHIEHYNLPPLYIIIDEYDNFANQLIMANQDQQYRALTADDSFLKTFFKILKEGRGAGTIANVYITGVLPITIEELASSFNIATFLTLDPEFEAMLGFTQAEVDQLLDSVYQDYGFDPATRTEVDAIIKNHYNGYRFVTSDGEALYNSTILMYFLRDFTRHRQIPKFLTDQNLRTDLSWIKRITGVYPADTEALIGQLTTENIVPYDDNLLTNKFNMSQFFASSFHPISLFYLGLLTRRDLFVMALPNMNMRQIFAEYFNELHHIDVSTRYADMMQRFVDHPDLEQLFSGYWQQYVSQLPEAIFAQVNENFYRTTFFELCSRYLSYWFTWNVERSYPQGKSDLEFVGKYHEKFAGLRWVIEFKYYSNAELSRLKTGIESFELQHEDVEQVAGYVEGLKMEYPEAKISQYVIYCFGNQGFRVFTV</sequence>
<dbReference type="AlphaFoldDB" id="W4LQF4"/>